<dbReference type="Pfam" id="PF04265">
    <property type="entry name" value="TPK_B1_binding"/>
    <property type="match status" value="1"/>
</dbReference>
<dbReference type="NCBIfam" id="TIGR01378">
    <property type="entry name" value="thi_PPkinase"/>
    <property type="match status" value="1"/>
</dbReference>
<keyword evidence="2" id="KW-0547">Nucleotide-binding</keyword>
<sequence length="209" mass="23166">MKCLIVTGGTEPKEMLFKEEVAKAELLIAADKGVETYFKYNVRPDFLLGDLDSAISVSKEFLDSIKIIKFNPEKDFTDTELAVEKAIELGATEIVLLGATGTRLDHVIGNLGILNRCLSKNVRAIIKDDNNKIFVVNKGCNLFGEKGQFISFQALGEEVKGFSIKGAKYPLDSYNLSFGDPRTISNEFLDSSIHIDFKTGKILVIYSRD</sequence>
<dbReference type="InterPro" id="IPR007371">
    <property type="entry name" value="TPK_catalytic"/>
</dbReference>
<gene>
    <name evidence="7" type="ORF">SAMN02745163_02129</name>
</gene>
<dbReference type="GO" id="GO:0006772">
    <property type="term" value="P:thiamine metabolic process"/>
    <property type="evidence" value="ECO:0007669"/>
    <property type="project" value="UniProtKB-UniRule"/>
</dbReference>
<dbReference type="EMBL" id="FQZB01000009">
    <property type="protein sequence ID" value="SHJ55421.1"/>
    <property type="molecule type" value="Genomic_DNA"/>
</dbReference>
<dbReference type="InterPro" id="IPR036759">
    <property type="entry name" value="TPK_catalytic_sf"/>
</dbReference>
<dbReference type="Gene3D" id="3.40.50.10240">
    <property type="entry name" value="Thiamin pyrophosphokinase, catalytic domain"/>
    <property type="match status" value="1"/>
</dbReference>
<dbReference type="SMART" id="SM00983">
    <property type="entry name" value="TPK_B1_binding"/>
    <property type="match status" value="1"/>
</dbReference>
<dbReference type="InterPro" id="IPR053149">
    <property type="entry name" value="TPK"/>
</dbReference>
<name>A0A1M6K8X0_9CLOT</name>
<evidence type="ECO:0000256" key="3">
    <source>
        <dbReference type="ARBA" id="ARBA00022777"/>
    </source>
</evidence>
<dbReference type="EC" id="2.7.6.2" evidence="5"/>
<dbReference type="PANTHER" id="PTHR41299:SF1">
    <property type="entry name" value="THIAMINE PYROPHOSPHOKINASE"/>
    <property type="match status" value="1"/>
</dbReference>
<keyword evidence="3 7" id="KW-0418">Kinase</keyword>
<dbReference type="OrthoDB" id="9804377at2"/>
<dbReference type="SUPFAM" id="SSF63862">
    <property type="entry name" value="Thiamin pyrophosphokinase, substrate-binding domain"/>
    <property type="match status" value="1"/>
</dbReference>
<feature type="domain" description="Thiamin pyrophosphokinase thiamin-binding" evidence="6">
    <location>
        <begin position="144"/>
        <end position="203"/>
    </location>
</feature>
<keyword evidence="4" id="KW-0067">ATP-binding</keyword>
<dbReference type="InterPro" id="IPR007373">
    <property type="entry name" value="Thiamin_PyroPKinase_B1-bd"/>
</dbReference>
<keyword evidence="1" id="KW-0808">Transferase</keyword>
<dbReference type="InterPro" id="IPR006282">
    <property type="entry name" value="Thi_PPkinase"/>
</dbReference>
<accession>A0A1M6K8X0</accession>
<dbReference type="InterPro" id="IPR036371">
    <property type="entry name" value="TPK_B1-bd_sf"/>
</dbReference>
<keyword evidence="8" id="KW-1185">Reference proteome</keyword>
<dbReference type="CDD" id="cd07995">
    <property type="entry name" value="TPK"/>
    <property type="match status" value="1"/>
</dbReference>
<dbReference type="GO" id="GO:0005524">
    <property type="term" value="F:ATP binding"/>
    <property type="evidence" value="ECO:0007669"/>
    <property type="project" value="UniProtKB-KW"/>
</dbReference>
<evidence type="ECO:0000313" key="7">
    <source>
        <dbReference type="EMBL" id="SHJ55421.1"/>
    </source>
</evidence>
<evidence type="ECO:0000256" key="5">
    <source>
        <dbReference type="NCBIfam" id="TIGR01378"/>
    </source>
</evidence>
<evidence type="ECO:0000256" key="1">
    <source>
        <dbReference type="ARBA" id="ARBA00022679"/>
    </source>
</evidence>
<evidence type="ECO:0000259" key="6">
    <source>
        <dbReference type="SMART" id="SM00983"/>
    </source>
</evidence>
<dbReference type="GO" id="GO:0016301">
    <property type="term" value="F:kinase activity"/>
    <property type="evidence" value="ECO:0007669"/>
    <property type="project" value="UniProtKB-KW"/>
</dbReference>
<dbReference type="RefSeq" id="WP_072986965.1">
    <property type="nucleotide sequence ID" value="NZ_FQZB01000009.1"/>
</dbReference>
<dbReference type="STRING" id="1121302.SAMN02745163_02129"/>
<dbReference type="GO" id="GO:0004788">
    <property type="term" value="F:thiamine diphosphokinase activity"/>
    <property type="evidence" value="ECO:0007669"/>
    <property type="project" value="UniProtKB-UniRule"/>
</dbReference>
<evidence type="ECO:0000256" key="2">
    <source>
        <dbReference type="ARBA" id="ARBA00022741"/>
    </source>
</evidence>
<reference evidence="7 8" key="1">
    <citation type="submission" date="2016-11" db="EMBL/GenBank/DDBJ databases">
        <authorList>
            <person name="Jaros S."/>
            <person name="Januszkiewicz K."/>
            <person name="Wedrychowicz H."/>
        </authorList>
    </citation>
    <scope>NUCLEOTIDE SEQUENCE [LARGE SCALE GENOMIC DNA]</scope>
    <source>
        <strain evidence="7 8">DSM 21758</strain>
    </source>
</reference>
<dbReference type="Proteomes" id="UP000184310">
    <property type="component" value="Unassembled WGS sequence"/>
</dbReference>
<proteinExistence type="predicted"/>
<dbReference type="GO" id="GO:0009229">
    <property type="term" value="P:thiamine diphosphate biosynthetic process"/>
    <property type="evidence" value="ECO:0007669"/>
    <property type="project" value="InterPro"/>
</dbReference>
<dbReference type="GO" id="GO:0030975">
    <property type="term" value="F:thiamine binding"/>
    <property type="evidence" value="ECO:0007669"/>
    <property type="project" value="InterPro"/>
</dbReference>
<dbReference type="Pfam" id="PF04263">
    <property type="entry name" value="TPK_catalytic"/>
    <property type="match status" value="1"/>
</dbReference>
<organism evidence="7 8">
    <name type="scientific">Clostridium cavendishii DSM 21758</name>
    <dbReference type="NCBI Taxonomy" id="1121302"/>
    <lineage>
        <taxon>Bacteria</taxon>
        <taxon>Bacillati</taxon>
        <taxon>Bacillota</taxon>
        <taxon>Clostridia</taxon>
        <taxon>Eubacteriales</taxon>
        <taxon>Clostridiaceae</taxon>
        <taxon>Clostridium</taxon>
    </lineage>
</organism>
<protein>
    <recommendedName>
        <fullName evidence="5">Thiamine diphosphokinase</fullName>
        <ecNumber evidence="5">2.7.6.2</ecNumber>
    </recommendedName>
</protein>
<dbReference type="PANTHER" id="PTHR41299">
    <property type="entry name" value="THIAMINE PYROPHOSPHOKINASE"/>
    <property type="match status" value="1"/>
</dbReference>
<evidence type="ECO:0000313" key="8">
    <source>
        <dbReference type="Proteomes" id="UP000184310"/>
    </source>
</evidence>
<evidence type="ECO:0000256" key="4">
    <source>
        <dbReference type="ARBA" id="ARBA00022840"/>
    </source>
</evidence>
<dbReference type="AlphaFoldDB" id="A0A1M6K8X0"/>
<dbReference type="SUPFAM" id="SSF63999">
    <property type="entry name" value="Thiamin pyrophosphokinase, catalytic domain"/>
    <property type="match status" value="1"/>
</dbReference>